<dbReference type="Pfam" id="PF12200">
    <property type="entry name" value="DUF3597"/>
    <property type="match status" value="1"/>
</dbReference>
<keyword evidence="5" id="KW-1185">Reference proteome</keyword>
<feature type="compositionally biased region" description="Low complexity" evidence="1">
    <location>
        <begin position="785"/>
        <end position="822"/>
    </location>
</feature>
<keyword evidence="2" id="KW-1133">Transmembrane helix</keyword>
<feature type="region of interest" description="Disordered" evidence="1">
    <location>
        <begin position="593"/>
        <end position="633"/>
    </location>
</feature>
<comment type="caution">
    <text evidence="4">The sequence shown here is derived from an EMBL/GenBank/DDBJ whole genome shotgun (WGS) entry which is preliminary data.</text>
</comment>
<dbReference type="InterPro" id="IPR035994">
    <property type="entry name" value="Nucleoside_phosphorylase_sf"/>
</dbReference>
<name>A0A9P3B0T3_9EURO</name>
<feature type="transmembrane region" description="Helical" evidence="2">
    <location>
        <begin position="1067"/>
        <end position="1087"/>
    </location>
</feature>
<dbReference type="SUPFAM" id="SSF158634">
    <property type="entry name" value="RPA2825-like"/>
    <property type="match status" value="1"/>
</dbReference>
<evidence type="ECO:0000256" key="1">
    <source>
        <dbReference type="SAM" id="MobiDB-lite"/>
    </source>
</evidence>
<dbReference type="Proteomes" id="UP001043456">
    <property type="component" value="Unassembled WGS sequence"/>
</dbReference>
<accession>A0A9P3B0T3</accession>
<dbReference type="InterPro" id="IPR053137">
    <property type="entry name" value="NLR-like"/>
</dbReference>
<dbReference type="PANTHER" id="PTHR46082:SF11">
    <property type="entry name" value="AAA+ ATPASE DOMAIN-CONTAINING PROTEIN-RELATED"/>
    <property type="match status" value="1"/>
</dbReference>
<dbReference type="OrthoDB" id="4500628at2759"/>
<dbReference type="PANTHER" id="PTHR46082">
    <property type="entry name" value="ATP/GTP-BINDING PROTEIN-RELATED"/>
    <property type="match status" value="1"/>
</dbReference>
<feature type="compositionally biased region" description="Acidic residues" evidence="1">
    <location>
        <begin position="622"/>
        <end position="633"/>
    </location>
</feature>
<gene>
    <name evidence="4" type="ORF">Asppvi_000191</name>
</gene>
<dbReference type="InterPro" id="IPR022016">
    <property type="entry name" value="DUF3597"/>
</dbReference>
<proteinExistence type="predicted"/>
<dbReference type="Gene3D" id="3.40.50.1580">
    <property type="entry name" value="Nucleoside phosphorylase domain"/>
    <property type="match status" value="1"/>
</dbReference>
<sequence length="1089" mass="120568">MSKPFSRNDYTVAWISVLAVELRAAMSMLDEVHESLPRPISDPNIYRLGKISGYGVVIASLPPGVYGTASVATVTAQLLCAFPKIQAALLVGIGGGAPSEAVDIRLGDIVVGLSERGNGAILEYDPERHGSRVRFITTRPSVTLLNAVRSLKNDTFIRGSPLPDALSNLLKRHPLLINLFSYPGSEKDLLFDTSYEHVHVQGLLDCSNCCRDRLIRRPPRPSHGPHAHYGRIASGNSVYDNGLLRDQISQEHQVLCFEHEAASLLDSFPCLVIRGICDYADSHRNRWFHGYAAATAACFAKEVISRLSLDEMQSTMVDGLGEYTESHETEVWQDPAAAVKQLPGDKKELTVVDAPTNSSVQYKSILEMQQAEVALEILAQRKGLGPGWRESIVDLLNLLGLDSSLQTRYQLANLLNVHTGSPNSAVQNISLHQAVLQELARNGGELPANMRNQLVSAEFRATEEASVSDESDVETIFSDDSIASSQSSSSQTANPALEIAYLFFKNETLSPLFEIALANYNISKLRKRLKRLISDYGRDLESEASSDIQTEVAKFLQGAARRVTIQLTRAMVSEIKYDFVSNRRGINKLLESLPANQQTPSDPIQKTADSADSADHPQEALSDSDSDQLESESDLALQTLEEVEHFMVVSRAFNTLVDELRKWLGVLDEALDDSTQNRLSETSDPIFCEMDDNNDTDRRGTSSVLETSLQQLEVGANQTSSQTMAPTFVRRLVSALAVLEPVFWPKAPEGFKRITWRSPLGKPLYIDVRERVDGAAERLQERFRASAQKTSAASSSPSSYSSSPGPSSSGTFVTTPSVPPTAHVVGSPSNQSSRREHDQPGRTVSAIIPDHIRQMDRKYLLVCFSTHKSEILKEIDVTFYARDQSLFDSLRLNYRAIKTEESGFSNVPFLRSVEMPSWLSWCLGDLHLYKPEKINFVSFKLMPLGEVPTPFNIRAPSLPPEQEVRMKKWHYSPCPIEVEEWAISKAFATKLLEPGHAFRDAQWLELFPKKLLLSFSQEPSNKTILWGINIVEGVNKAAVAWLALLVMISSAALGLIYSLASHDVSAAFTLAAWFATFASLSITYFQFKR</sequence>
<dbReference type="GO" id="GO:0009116">
    <property type="term" value="P:nucleoside metabolic process"/>
    <property type="evidence" value="ECO:0007669"/>
    <property type="project" value="InterPro"/>
</dbReference>
<keyword evidence="2" id="KW-0812">Transmembrane</keyword>
<evidence type="ECO:0000259" key="3">
    <source>
        <dbReference type="Pfam" id="PF12200"/>
    </source>
</evidence>
<evidence type="ECO:0000256" key="2">
    <source>
        <dbReference type="SAM" id="Phobius"/>
    </source>
</evidence>
<dbReference type="GeneID" id="66998804"/>
<evidence type="ECO:0000313" key="5">
    <source>
        <dbReference type="Proteomes" id="UP001043456"/>
    </source>
</evidence>
<feature type="compositionally biased region" description="Polar residues" evidence="1">
    <location>
        <begin position="594"/>
        <end position="610"/>
    </location>
</feature>
<organism evidence="4 5">
    <name type="scientific">Aspergillus pseudoviridinutans</name>
    <dbReference type="NCBI Taxonomy" id="1517512"/>
    <lineage>
        <taxon>Eukaryota</taxon>
        <taxon>Fungi</taxon>
        <taxon>Dikarya</taxon>
        <taxon>Ascomycota</taxon>
        <taxon>Pezizomycotina</taxon>
        <taxon>Eurotiomycetes</taxon>
        <taxon>Eurotiomycetidae</taxon>
        <taxon>Eurotiales</taxon>
        <taxon>Aspergillaceae</taxon>
        <taxon>Aspergillus</taxon>
        <taxon>Aspergillus subgen. Fumigati</taxon>
    </lineage>
</organism>
<dbReference type="GO" id="GO:0003824">
    <property type="term" value="F:catalytic activity"/>
    <property type="evidence" value="ECO:0007669"/>
    <property type="project" value="InterPro"/>
</dbReference>
<dbReference type="RefSeq" id="XP_043152438.1">
    <property type="nucleotide sequence ID" value="XM_043296503.1"/>
</dbReference>
<dbReference type="AlphaFoldDB" id="A0A9P3B0T3"/>
<feature type="transmembrane region" description="Helical" evidence="2">
    <location>
        <begin position="1038"/>
        <end position="1060"/>
    </location>
</feature>
<dbReference type="EMBL" id="BHVY01000001">
    <property type="protein sequence ID" value="GIJ81691.1"/>
    <property type="molecule type" value="Genomic_DNA"/>
</dbReference>
<dbReference type="SUPFAM" id="SSF53167">
    <property type="entry name" value="Purine and uridine phosphorylases"/>
    <property type="match status" value="1"/>
</dbReference>
<protein>
    <recommendedName>
        <fullName evidence="3">DUF3597 domain-containing protein</fullName>
    </recommendedName>
</protein>
<reference evidence="4 5" key="1">
    <citation type="submission" date="2018-10" db="EMBL/GenBank/DDBJ databases">
        <title>Pan-genome distribution and transcriptional activeness of fungal secondary metabolism genes in Aspergillus section Fumigati.</title>
        <authorList>
            <person name="Takahashi H."/>
            <person name="Umemura M."/>
            <person name="Ninomiya A."/>
            <person name="Kusuya Y."/>
            <person name="Urayama S."/>
            <person name="Shimizu M."/>
            <person name="Watanabe A."/>
            <person name="Kamei K."/>
            <person name="Yaguchi T."/>
            <person name="Hagiwara D."/>
        </authorList>
    </citation>
    <scope>NUCLEOTIDE SEQUENCE [LARGE SCALE GENOMIC DNA]</scope>
    <source>
        <strain evidence="4 5">IFM 55266</strain>
    </source>
</reference>
<keyword evidence="2" id="KW-0472">Membrane</keyword>
<feature type="region of interest" description="Disordered" evidence="1">
    <location>
        <begin position="783"/>
        <end position="845"/>
    </location>
</feature>
<evidence type="ECO:0000313" key="4">
    <source>
        <dbReference type="EMBL" id="GIJ81691.1"/>
    </source>
</evidence>
<feature type="domain" description="DUF3597" evidence="3">
    <location>
        <begin position="350"/>
        <end position="447"/>
    </location>
</feature>